<dbReference type="GO" id="GO:0004659">
    <property type="term" value="F:prenyltransferase activity"/>
    <property type="evidence" value="ECO:0007669"/>
    <property type="project" value="InterPro"/>
</dbReference>
<evidence type="ECO:0000256" key="3">
    <source>
        <dbReference type="ARBA" id="ARBA00022428"/>
    </source>
</evidence>
<feature type="transmembrane region" description="Helical" evidence="8">
    <location>
        <begin position="121"/>
        <end position="139"/>
    </location>
</feature>
<feature type="transmembrane region" description="Helical" evidence="8">
    <location>
        <begin position="96"/>
        <end position="115"/>
    </location>
</feature>
<reference evidence="9 10" key="1">
    <citation type="submission" date="2016-10" db="EMBL/GenBank/DDBJ databases">
        <authorList>
            <person name="Zou G."/>
            <person name="Zhou R."/>
        </authorList>
    </citation>
    <scope>NUCLEOTIDE SEQUENCE [LARGE SCALE GENOMIC DNA]</scope>
    <source>
        <strain evidence="9 10">0061</strain>
    </source>
</reference>
<dbReference type="RefSeq" id="WP_105119170.1">
    <property type="nucleotide sequence ID" value="NZ_CP017666.1"/>
</dbReference>
<name>A0AAD0PBD6_STRSU</name>
<keyword evidence="5 8" id="KW-0812">Transmembrane</keyword>
<dbReference type="PIRSF" id="PIRSF005355">
    <property type="entry name" value="UBIAD1"/>
    <property type="match status" value="1"/>
</dbReference>
<evidence type="ECO:0000256" key="5">
    <source>
        <dbReference type="ARBA" id="ARBA00022692"/>
    </source>
</evidence>
<protein>
    <submittedName>
        <fullName evidence="9">1,4-dihydroxy-2-naphthoate prenyltransferase</fullName>
    </submittedName>
</protein>
<comment type="subcellular location">
    <subcellularLocation>
        <location evidence="1">Membrane</location>
        <topology evidence="1">Multi-pass membrane protein</topology>
    </subcellularLocation>
</comment>
<dbReference type="AlphaFoldDB" id="A0AAD0PBD6"/>
<feature type="transmembrane region" description="Helical" evidence="8">
    <location>
        <begin position="44"/>
        <end position="65"/>
    </location>
</feature>
<feature type="transmembrane region" description="Helical" evidence="8">
    <location>
        <begin position="151"/>
        <end position="168"/>
    </location>
</feature>
<evidence type="ECO:0000256" key="6">
    <source>
        <dbReference type="ARBA" id="ARBA00022989"/>
    </source>
</evidence>
<dbReference type="NCBIfam" id="NF009926">
    <property type="entry name" value="PRK13387.1"/>
    <property type="match status" value="1"/>
</dbReference>
<dbReference type="PANTHER" id="PTHR13929">
    <property type="entry name" value="1,4-DIHYDROXY-2-NAPHTHOATE OCTAPRENYLTRANSFERASE"/>
    <property type="match status" value="1"/>
</dbReference>
<comment type="pathway">
    <text evidence="2">Quinol/quinone metabolism; menaquinone biosynthesis.</text>
</comment>
<dbReference type="InterPro" id="IPR044878">
    <property type="entry name" value="UbiA_sf"/>
</dbReference>
<keyword evidence="6 8" id="KW-1133">Transmembrane helix</keyword>
<evidence type="ECO:0000313" key="10">
    <source>
        <dbReference type="Proteomes" id="UP000250181"/>
    </source>
</evidence>
<dbReference type="GO" id="GO:0009234">
    <property type="term" value="P:menaquinone biosynthetic process"/>
    <property type="evidence" value="ECO:0007669"/>
    <property type="project" value="UniProtKB-KW"/>
</dbReference>
<keyword evidence="4" id="KW-0808">Transferase</keyword>
<dbReference type="GO" id="GO:0016020">
    <property type="term" value="C:membrane"/>
    <property type="evidence" value="ECO:0007669"/>
    <property type="project" value="UniProtKB-SubCell"/>
</dbReference>
<dbReference type="InterPro" id="IPR026046">
    <property type="entry name" value="UBIAD1"/>
</dbReference>
<accession>A0AAD0PBD6</accession>
<feature type="transmembrane region" description="Helical" evidence="8">
    <location>
        <begin position="251"/>
        <end position="278"/>
    </location>
</feature>
<organism evidence="9 10">
    <name type="scientific">Streptococcus suis</name>
    <dbReference type="NCBI Taxonomy" id="1307"/>
    <lineage>
        <taxon>Bacteria</taxon>
        <taxon>Bacillati</taxon>
        <taxon>Bacillota</taxon>
        <taxon>Bacilli</taxon>
        <taxon>Lactobacillales</taxon>
        <taxon>Streptococcaceae</taxon>
        <taxon>Streptococcus</taxon>
    </lineage>
</organism>
<dbReference type="InterPro" id="IPR000537">
    <property type="entry name" value="UbiA_prenyltransferase"/>
</dbReference>
<feature type="transmembrane region" description="Helical" evidence="8">
    <location>
        <begin position="298"/>
        <end position="317"/>
    </location>
</feature>
<dbReference type="EMBL" id="CP017666">
    <property type="protein sequence ID" value="AWX96055.1"/>
    <property type="molecule type" value="Genomic_DNA"/>
</dbReference>
<dbReference type="Pfam" id="PF01040">
    <property type="entry name" value="UbiA"/>
    <property type="match status" value="1"/>
</dbReference>
<dbReference type="PANTHER" id="PTHR13929:SF0">
    <property type="entry name" value="UBIA PRENYLTRANSFERASE DOMAIN-CONTAINING PROTEIN 1"/>
    <property type="match status" value="1"/>
</dbReference>
<dbReference type="NCBIfam" id="NF004752">
    <property type="entry name" value="PRK06080.1-4"/>
    <property type="match status" value="1"/>
</dbReference>
<evidence type="ECO:0000256" key="2">
    <source>
        <dbReference type="ARBA" id="ARBA00004863"/>
    </source>
</evidence>
<evidence type="ECO:0000256" key="7">
    <source>
        <dbReference type="ARBA" id="ARBA00023136"/>
    </source>
</evidence>
<evidence type="ECO:0000313" key="9">
    <source>
        <dbReference type="EMBL" id="AWX96055.1"/>
    </source>
</evidence>
<evidence type="ECO:0000256" key="1">
    <source>
        <dbReference type="ARBA" id="ARBA00004141"/>
    </source>
</evidence>
<proteinExistence type="predicted"/>
<evidence type="ECO:0000256" key="8">
    <source>
        <dbReference type="SAM" id="Phobius"/>
    </source>
</evidence>
<keyword evidence="7 8" id="KW-0472">Membrane</keyword>
<feature type="transmembrane region" description="Helical" evidence="8">
    <location>
        <begin position="188"/>
        <end position="212"/>
    </location>
</feature>
<sequence length="318" mass="36346">MNKSTKGLSLLVFLEFVEMKTKVASVFPMTLGILWAIYRYQTFNWLNTLLFVLAVLSFDMCTTAINNSMDYHKAKDETYRQESNVIGKFSLDFRQMIGIVLALLIFSVIISLVLVWRTSWLLLPMGALCFLIGIFYTFGPIPLSRMPLGEVFSGVTMGFGIFFLAVFIQDPAGLLTSQVSSQWMTLQFSWTKIIDIIFMSLPLVTLIANIMLANNTCDLEEDIRNHRYTLVYYIGKKNALKLYFDLASLPWLLWIIYCLTGFLPIWALLGLIGVLPAYKSLEIFLKKQVKRETFIEAVKSFVLYALLYVVILALALIF</sequence>
<gene>
    <name evidence="9" type="ORF">BKM66_07830</name>
</gene>
<dbReference type="GO" id="GO:0042371">
    <property type="term" value="P:vitamin K biosynthetic process"/>
    <property type="evidence" value="ECO:0007669"/>
    <property type="project" value="TreeGrafter"/>
</dbReference>
<dbReference type="Proteomes" id="UP000250181">
    <property type="component" value="Chromosome"/>
</dbReference>
<dbReference type="Gene3D" id="1.10.357.140">
    <property type="entry name" value="UbiA prenyltransferase"/>
    <property type="match status" value="1"/>
</dbReference>
<evidence type="ECO:0000256" key="4">
    <source>
        <dbReference type="ARBA" id="ARBA00022679"/>
    </source>
</evidence>
<dbReference type="CDD" id="cd13962">
    <property type="entry name" value="PT_UbiA_UBIAD1"/>
    <property type="match status" value="1"/>
</dbReference>
<keyword evidence="3" id="KW-0474">Menaquinone biosynthesis</keyword>